<proteinExistence type="predicted"/>
<keyword evidence="1" id="KW-0732">Signal</keyword>
<dbReference type="RefSeq" id="WP_336436845.1">
    <property type="nucleotide sequence ID" value="NZ_JBAWKS010000002.1"/>
</dbReference>
<protein>
    <submittedName>
        <fullName evidence="2">DUF4198 domain-containing protein</fullName>
    </submittedName>
</protein>
<evidence type="ECO:0000256" key="1">
    <source>
        <dbReference type="SAM" id="SignalP"/>
    </source>
</evidence>
<dbReference type="InterPro" id="IPR019613">
    <property type="entry name" value="DUF4198"/>
</dbReference>
<dbReference type="EMBL" id="JBAWKS010000002">
    <property type="protein sequence ID" value="MEI4551964.1"/>
    <property type="molecule type" value="Genomic_DNA"/>
</dbReference>
<comment type="caution">
    <text evidence="2">The sequence shown here is derived from an EMBL/GenBank/DDBJ whole genome shotgun (WGS) entry which is preliminary data.</text>
</comment>
<dbReference type="Pfam" id="PF10670">
    <property type="entry name" value="DUF4198"/>
    <property type="match status" value="1"/>
</dbReference>
<keyword evidence="3" id="KW-1185">Reference proteome</keyword>
<name>A0ABU8EYB2_9GAMM</name>
<dbReference type="Proteomes" id="UP001382455">
    <property type="component" value="Unassembled WGS sequence"/>
</dbReference>
<feature type="signal peptide" evidence="1">
    <location>
        <begin position="1"/>
        <end position="23"/>
    </location>
</feature>
<reference evidence="2 3" key="1">
    <citation type="submission" date="2023-12" db="EMBL/GenBank/DDBJ databases">
        <title>Friends and Foes: Symbiotic and Algicidal bacterial influence on Karenia brevis blooms.</title>
        <authorList>
            <person name="Fei C."/>
            <person name="Mohamed A.R."/>
            <person name="Booker A."/>
            <person name="Arshad M."/>
            <person name="Klass S."/>
            <person name="Ahn S."/>
            <person name="Gilbert P.M."/>
            <person name="Heil C.A."/>
            <person name="Martinez J.M."/>
            <person name="Amin S.A."/>
        </authorList>
    </citation>
    <scope>NUCLEOTIDE SEQUENCE [LARGE SCALE GENOMIC DNA]</scope>
    <source>
        <strain evidence="2 3">CE15</strain>
    </source>
</reference>
<organism evidence="2 3">
    <name type="scientific">Pseudoalteromonas spongiae</name>
    <dbReference type="NCBI Taxonomy" id="298657"/>
    <lineage>
        <taxon>Bacteria</taxon>
        <taxon>Pseudomonadati</taxon>
        <taxon>Pseudomonadota</taxon>
        <taxon>Gammaproteobacteria</taxon>
        <taxon>Alteromonadales</taxon>
        <taxon>Pseudoalteromonadaceae</taxon>
        <taxon>Pseudoalteromonas</taxon>
    </lineage>
</organism>
<gene>
    <name evidence="2" type="ORF">WAE96_19970</name>
</gene>
<accession>A0ABU8EYB2</accession>
<feature type="chain" id="PRO_5046787751" evidence="1">
    <location>
        <begin position="24"/>
        <end position="273"/>
    </location>
</feature>
<evidence type="ECO:0000313" key="2">
    <source>
        <dbReference type="EMBL" id="MEI4551964.1"/>
    </source>
</evidence>
<sequence>MKSQFVNVTAGLTLALASGLASAHDIYIWPSYFTVNSEKAVDVPVQITASHTTYRPDFAMPSEGVKVFAADGKQVRRIGSFYQGARFSTFDLGVEGEGTYALEYHRGPNYHSRYKIGKRDTEKRIRGNKSHAKANAPKGARDLETASYTTIAMSYVTNKAPTNDVLKAKNKGFEVLPITHPSDYVTGEDLTVSLLFNGKPVANQDVVIELEAPQYSENPKALELKSDKDGLVSFNFAKGGRYMLKVNHKIDSTDPEADVEITRVYYAFEVIFE</sequence>
<evidence type="ECO:0000313" key="3">
    <source>
        <dbReference type="Proteomes" id="UP001382455"/>
    </source>
</evidence>